<feature type="region of interest" description="Disordered" evidence="1">
    <location>
        <begin position="154"/>
        <end position="174"/>
    </location>
</feature>
<dbReference type="Proteomes" id="UP000189705">
    <property type="component" value="Unplaced"/>
</dbReference>
<accession>A0A1U7RN07</accession>
<evidence type="ECO:0000313" key="2">
    <source>
        <dbReference type="Proteomes" id="UP000189705"/>
    </source>
</evidence>
<evidence type="ECO:0000313" key="3">
    <source>
        <dbReference type="RefSeq" id="XP_006017240.1"/>
    </source>
</evidence>
<feature type="region of interest" description="Disordered" evidence="1">
    <location>
        <begin position="337"/>
        <end position="365"/>
    </location>
</feature>
<dbReference type="InParanoid" id="A0A1U7RN07"/>
<organism evidence="2 3">
    <name type="scientific">Alligator sinensis</name>
    <name type="common">Chinese alligator</name>
    <dbReference type="NCBI Taxonomy" id="38654"/>
    <lineage>
        <taxon>Eukaryota</taxon>
        <taxon>Metazoa</taxon>
        <taxon>Chordata</taxon>
        <taxon>Craniata</taxon>
        <taxon>Vertebrata</taxon>
        <taxon>Euteleostomi</taxon>
        <taxon>Archelosauria</taxon>
        <taxon>Archosauria</taxon>
        <taxon>Crocodylia</taxon>
        <taxon>Alligatoridae</taxon>
        <taxon>Alligatorinae</taxon>
        <taxon>Alligator</taxon>
    </lineage>
</organism>
<keyword evidence="2" id="KW-1185">Reference proteome</keyword>
<feature type="region of interest" description="Disordered" evidence="1">
    <location>
        <begin position="1"/>
        <end position="20"/>
    </location>
</feature>
<proteinExistence type="predicted"/>
<feature type="compositionally biased region" description="Polar residues" evidence="1">
    <location>
        <begin position="154"/>
        <end position="163"/>
    </location>
</feature>
<dbReference type="RefSeq" id="XP_006017240.1">
    <property type="nucleotide sequence ID" value="XM_006017178.2"/>
</dbReference>
<evidence type="ECO:0000256" key="1">
    <source>
        <dbReference type="SAM" id="MobiDB-lite"/>
    </source>
</evidence>
<dbReference type="GeneID" id="102374284"/>
<gene>
    <name evidence="3" type="primary">LOC102374284</name>
</gene>
<dbReference type="AlphaFoldDB" id="A0A1U7RN07"/>
<feature type="compositionally biased region" description="Basic and acidic residues" evidence="1">
    <location>
        <begin position="351"/>
        <end position="362"/>
    </location>
</feature>
<protein>
    <submittedName>
        <fullName evidence="3">Mediator of RNA polymerase II transcription subunit 26</fullName>
    </submittedName>
</protein>
<sequence>MSRADVVTEDSAMATANTGERDHLPDISSSFRNLAFCCIGCFQRRTESNSVKKVTKKKRNKKIPLADKASKQECLETGQDYHEPLHERDHGDALLLHFKPYNKKVKGNLNAVPVDICHNEEKQEQKHLHAVFLNMQYKKKKMKKKQDHFNMLCPSTSLISPRSESGPYKEEQNYHHAQNWEQLPTRPVHHGTLSLGVTFEEDQQENVIFDGAPYKEEQDYQSVPNKEEQEPKRHVRTSSLEVTYEKKQSQMSSESEGASYKEDNYGGVLYKKEPQPMGPESQSMSSLARNLVDEEQVRKENTRSLRIVLPHYEECKKMRQHHQTNLIPVVLCDDKKQQRDTQSQQNIMPQNDRDRELQDGRNPHKFISSCVPHAEEEQQKRQDLLNTTVPRVSQDKGQQQESQNLPPMLHEKEEETKQLEVQEPLSSVSLFVPYEEDEQVEEGENLFTFLCES</sequence>
<dbReference type="OrthoDB" id="9023977at2759"/>
<feature type="compositionally biased region" description="Polar residues" evidence="1">
    <location>
        <begin position="391"/>
        <end position="405"/>
    </location>
</feature>
<dbReference type="KEGG" id="asn:102374284"/>
<feature type="region of interest" description="Disordered" evidence="1">
    <location>
        <begin position="391"/>
        <end position="415"/>
    </location>
</feature>
<feature type="compositionally biased region" description="Polar residues" evidence="1">
    <location>
        <begin position="340"/>
        <end position="349"/>
    </location>
</feature>
<reference evidence="3" key="1">
    <citation type="submission" date="2025-08" db="UniProtKB">
        <authorList>
            <consortium name="RefSeq"/>
        </authorList>
    </citation>
    <scope>IDENTIFICATION</scope>
</reference>
<name>A0A1U7RN07_ALLSI</name>
<feature type="region of interest" description="Disordered" evidence="1">
    <location>
        <begin position="212"/>
        <end position="261"/>
    </location>
</feature>